<accession>W1P1V6</accession>
<dbReference type="Gramene" id="ERN01614">
    <property type="protein sequence ID" value="ERN01614"/>
    <property type="gene ID" value="AMTR_s00090p00053400"/>
</dbReference>
<reference evidence="3" key="1">
    <citation type="journal article" date="2013" name="Science">
        <title>The Amborella genome and the evolution of flowering plants.</title>
        <authorList>
            <consortium name="Amborella Genome Project"/>
        </authorList>
    </citation>
    <scope>NUCLEOTIDE SEQUENCE [LARGE SCALE GENOMIC DNA]</scope>
</reference>
<dbReference type="EMBL" id="KI394757">
    <property type="protein sequence ID" value="ERN01614.1"/>
    <property type="molecule type" value="Genomic_DNA"/>
</dbReference>
<keyword evidence="3" id="KW-1185">Reference proteome</keyword>
<protein>
    <submittedName>
        <fullName evidence="2">Uncharacterized protein</fullName>
    </submittedName>
</protein>
<proteinExistence type="predicted"/>
<organism evidence="2 3">
    <name type="scientific">Amborella trichopoda</name>
    <dbReference type="NCBI Taxonomy" id="13333"/>
    <lineage>
        <taxon>Eukaryota</taxon>
        <taxon>Viridiplantae</taxon>
        <taxon>Streptophyta</taxon>
        <taxon>Embryophyta</taxon>
        <taxon>Tracheophyta</taxon>
        <taxon>Spermatophyta</taxon>
        <taxon>Magnoliopsida</taxon>
        <taxon>Amborellales</taxon>
        <taxon>Amborellaceae</taxon>
        <taxon>Amborella</taxon>
    </lineage>
</organism>
<evidence type="ECO:0000313" key="2">
    <source>
        <dbReference type="EMBL" id="ERN01614.1"/>
    </source>
</evidence>
<evidence type="ECO:0000313" key="3">
    <source>
        <dbReference type="Proteomes" id="UP000017836"/>
    </source>
</evidence>
<dbReference type="Proteomes" id="UP000017836">
    <property type="component" value="Unassembled WGS sequence"/>
</dbReference>
<gene>
    <name evidence="2" type="ORF">AMTR_s00090p00053400</name>
</gene>
<dbReference type="AlphaFoldDB" id="W1P1V6"/>
<sequence>MGMYGGPCMGMQGGIGAPGASSTAVEGSSGATSSYTSNVEKTTSGMINGARHVMGRATGKWWYDQAIPFNAANNPYYPFLVAEIQKARPRVKPPTTYELCRAILDAKIDDV</sequence>
<dbReference type="HOGENOM" id="CLU_016471_7_0_1"/>
<name>W1P1V6_AMBTC</name>
<feature type="region of interest" description="Disordered" evidence="1">
    <location>
        <begin position="18"/>
        <end position="38"/>
    </location>
</feature>
<feature type="compositionally biased region" description="Polar residues" evidence="1">
    <location>
        <begin position="20"/>
        <end position="38"/>
    </location>
</feature>
<evidence type="ECO:0000256" key="1">
    <source>
        <dbReference type="SAM" id="MobiDB-lite"/>
    </source>
</evidence>